<accession>A0ABT8INS8</accession>
<keyword evidence="1" id="KW-0547">Nucleotide-binding</keyword>
<dbReference type="InterPro" id="IPR027417">
    <property type="entry name" value="P-loop_NTPase"/>
</dbReference>
<dbReference type="PANTHER" id="PTHR43790">
    <property type="entry name" value="CARBOHYDRATE TRANSPORT ATP-BINDING PROTEIN MG119-RELATED"/>
    <property type="match status" value="1"/>
</dbReference>
<dbReference type="Gene3D" id="3.40.50.300">
    <property type="entry name" value="P-loop containing nucleotide triphosphate hydrolases"/>
    <property type="match status" value="2"/>
</dbReference>
<comment type="caution">
    <text evidence="4">The sequence shown here is derived from an EMBL/GenBank/DDBJ whole genome shotgun (WGS) entry which is preliminary data.</text>
</comment>
<dbReference type="InterPro" id="IPR003593">
    <property type="entry name" value="AAA+_ATPase"/>
</dbReference>
<feature type="domain" description="ABC transporter" evidence="3">
    <location>
        <begin position="4"/>
        <end position="239"/>
    </location>
</feature>
<evidence type="ECO:0000313" key="5">
    <source>
        <dbReference type="Proteomes" id="UP001174196"/>
    </source>
</evidence>
<dbReference type="InterPro" id="IPR050107">
    <property type="entry name" value="ABC_carbohydrate_import_ATPase"/>
</dbReference>
<dbReference type="CDD" id="cd03215">
    <property type="entry name" value="ABC_Carb_Monos_II"/>
    <property type="match status" value="1"/>
</dbReference>
<feature type="domain" description="ABC transporter" evidence="3">
    <location>
        <begin position="256"/>
        <end position="500"/>
    </location>
</feature>
<dbReference type="EMBL" id="JANRHH010000038">
    <property type="protein sequence ID" value="MDN4594431.1"/>
    <property type="molecule type" value="Genomic_DNA"/>
</dbReference>
<dbReference type="InterPro" id="IPR017871">
    <property type="entry name" value="ABC_transporter-like_CS"/>
</dbReference>
<protein>
    <submittedName>
        <fullName evidence="4">ABC transporter ATP-binding protein</fullName>
    </submittedName>
</protein>
<reference evidence="4" key="1">
    <citation type="submission" date="2022-08" db="EMBL/GenBank/DDBJ databases">
        <title>Polycladomyces zharkentsis sp. nov., a novel thermophilic CMC and starch-degrading bacterium isolated from a geothermal spring in Kazakhstan.</title>
        <authorList>
            <person name="Mashzhan A."/>
            <person name="Kistaubaeva A."/>
            <person name="Javier-Lopez R."/>
            <person name="Birkeland N.-K."/>
        </authorList>
    </citation>
    <scope>NUCLEOTIDE SEQUENCE</scope>
    <source>
        <strain evidence="4">KSR 13</strain>
    </source>
</reference>
<name>A0ABT8INS8_9BACL</name>
<evidence type="ECO:0000313" key="4">
    <source>
        <dbReference type="EMBL" id="MDN4594431.1"/>
    </source>
</evidence>
<keyword evidence="2 4" id="KW-0067">ATP-binding</keyword>
<evidence type="ECO:0000256" key="2">
    <source>
        <dbReference type="ARBA" id="ARBA00022840"/>
    </source>
</evidence>
<dbReference type="InterPro" id="IPR003439">
    <property type="entry name" value="ABC_transporter-like_ATP-bd"/>
</dbReference>
<dbReference type="GO" id="GO:0005524">
    <property type="term" value="F:ATP binding"/>
    <property type="evidence" value="ECO:0007669"/>
    <property type="project" value="UniProtKB-KW"/>
</dbReference>
<dbReference type="PROSITE" id="PS00211">
    <property type="entry name" value="ABC_TRANSPORTER_1"/>
    <property type="match status" value="2"/>
</dbReference>
<dbReference type="RefSeq" id="WP_301239119.1">
    <property type="nucleotide sequence ID" value="NZ_JANRHH010000038.1"/>
</dbReference>
<dbReference type="Pfam" id="PF00005">
    <property type="entry name" value="ABC_tran"/>
    <property type="match status" value="2"/>
</dbReference>
<dbReference type="PANTHER" id="PTHR43790:SF4">
    <property type="entry name" value="GUANOSINE IMPORT ATP-BINDING PROTEIN NUPO"/>
    <property type="match status" value="1"/>
</dbReference>
<dbReference type="SUPFAM" id="SSF52540">
    <property type="entry name" value="P-loop containing nucleoside triphosphate hydrolases"/>
    <property type="match status" value="2"/>
</dbReference>
<proteinExistence type="predicted"/>
<dbReference type="SMART" id="SM00382">
    <property type="entry name" value="AAA"/>
    <property type="match status" value="1"/>
</dbReference>
<evidence type="ECO:0000256" key="1">
    <source>
        <dbReference type="ARBA" id="ARBA00022741"/>
    </source>
</evidence>
<sequence length="507" mass="56233">MNVVEMRGITKRFPGIVANDRVDLTIKQGEIHALLGENGAGKSTLMNILFGLYQPDEGEILIKGKPVRITSPTVANELGIGMVHQHFMLVEPFTVTDNIILGAEPTKGGVVQRRQAEQKVKELSDRYGLRVDPKAKIRDISVGMQQRVEILKTLYRGADILIFDEPTAVLAPQEIDELIEIMHHLVREGKTIIFITHKLKEIMRICDTVTVIRRGKVIQSLPVKETNEKELAALMVGREVSFDIDKEPAQAKEPVLEIENLTVKDSRGVEVVRGLDLTVHAGEIIGIAGVDGNGQTELIEAITGLRRAQSGTIKLKGQNITNERPRKITEAGVGHIPEDRHKRGLVLDFDMGENIVLQTYYQSPFSKGLALQYPEIYQYANRLIEEFDVRTPDVYTPARALSGGNQQKAIIAREVDRDPDLLIAAQPTRGLDVGAIEFIHRKLVEQRDKGKAVLLISLELDEVLKLSDRIAVIYEGKIVGWVDPKTATEEQLGLLMAGSTTEAEVLA</sequence>
<gene>
    <name evidence="4" type="ORF">NWF35_11055</name>
</gene>
<dbReference type="Proteomes" id="UP001174196">
    <property type="component" value="Unassembled WGS sequence"/>
</dbReference>
<dbReference type="PROSITE" id="PS50893">
    <property type="entry name" value="ABC_TRANSPORTER_2"/>
    <property type="match status" value="2"/>
</dbReference>
<dbReference type="CDD" id="cd03216">
    <property type="entry name" value="ABC_Carb_Monos_I"/>
    <property type="match status" value="1"/>
</dbReference>
<organism evidence="4 5">
    <name type="scientific">Polycladomyces subterraneus</name>
    <dbReference type="NCBI Taxonomy" id="1016997"/>
    <lineage>
        <taxon>Bacteria</taxon>
        <taxon>Bacillati</taxon>
        <taxon>Bacillota</taxon>
        <taxon>Bacilli</taxon>
        <taxon>Bacillales</taxon>
        <taxon>Thermoactinomycetaceae</taxon>
        <taxon>Polycladomyces</taxon>
    </lineage>
</organism>
<keyword evidence="5" id="KW-1185">Reference proteome</keyword>
<evidence type="ECO:0000259" key="3">
    <source>
        <dbReference type="PROSITE" id="PS50893"/>
    </source>
</evidence>